<evidence type="ECO:0000256" key="8">
    <source>
        <dbReference type="ARBA" id="ARBA00023157"/>
    </source>
</evidence>
<evidence type="ECO:0000256" key="1">
    <source>
        <dbReference type="ARBA" id="ARBA00004167"/>
    </source>
</evidence>
<evidence type="ECO:0000256" key="2">
    <source>
        <dbReference type="ARBA" id="ARBA00004308"/>
    </source>
</evidence>
<dbReference type="FunFam" id="4.10.400.10:FF:000034">
    <property type="entry name" value="Low-density lipoprotein receptor-related protein 2"/>
    <property type="match status" value="1"/>
</dbReference>
<organism evidence="12 13">
    <name type="scientific">Plectus sambesii</name>
    <dbReference type="NCBI Taxonomy" id="2011161"/>
    <lineage>
        <taxon>Eukaryota</taxon>
        <taxon>Metazoa</taxon>
        <taxon>Ecdysozoa</taxon>
        <taxon>Nematoda</taxon>
        <taxon>Chromadorea</taxon>
        <taxon>Plectida</taxon>
        <taxon>Plectina</taxon>
        <taxon>Plectoidea</taxon>
        <taxon>Plectidae</taxon>
        <taxon>Plectus</taxon>
    </lineage>
</organism>
<dbReference type="WBParaSite" id="PSAMB.scaffold15748size1493.g36647.t1">
    <property type="protein sequence ID" value="PSAMB.scaffold15748size1493.g36647.t1"/>
    <property type="gene ID" value="PSAMB.scaffold15748size1493.g36647"/>
</dbReference>
<evidence type="ECO:0000256" key="6">
    <source>
        <dbReference type="ARBA" id="ARBA00022989"/>
    </source>
</evidence>
<protein>
    <submittedName>
        <fullName evidence="13">Uncharacterized protein</fullName>
    </submittedName>
</protein>
<evidence type="ECO:0000256" key="5">
    <source>
        <dbReference type="ARBA" id="ARBA00022737"/>
    </source>
</evidence>
<proteinExistence type="predicted"/>
<dbReference type="AlphaFoldDB" id="A0A914V5N0"/>
<dbReference type="InterPro" id="IPR050685">
    <property type="entry name" value="LDLR"/>
</dbReference>
<dbReference type="PRINTS" id="PR00261">
    <property type="entry name" value="LDLRECEPTOR"/>
</dbReference>
<dbReference type="GO" id="GO:0005886">
    <property type="term" value="C:plasma membrane"/>
    <property type="evidence" value="ECO:0007669"/>
    <property type="project" value="TreeGrafter"/>
</dbReference>
<dbReference type="SUPFAM" id="SSF57424">
    <property type="entry name" value="LDL receptor-like module"/>
    <property type="match status" value="3"/>
</dbReference>
<dbReference type="GO" id="GO:0012505">
    <property type="term" value="C:endomembrane system"/>
    <property type="evidence" value="ECO:0007669"/>
    <property type="project" value="UniProtKB-SubCell"/>
</dbReference>
<name>A0A914V5N0_9BILA</name>
<keyword evidence="5" id="KW-0677">Repeat</keyword>
<keyword evidence="12" id="KW-1185">Reference proteome</keyword>
<dbReference type="Proteomes" id="UP000887566">
    <property type="component" value="Unplaced"/>
</dbReference>
<feature type="disulfide bond" evidence="10">
    <location>
        <begin position="227"/>
        <end position="242"/>
    </location>
</feature>
<evidence type="ECO:0000313" key="12">
    <source>
        <dbReference type="Proteomes" id="UP000887566"/>
    </source>
</evidence>
<feature type="compositionally biased region" description="Basic and acidic residues" evidence="11">
    <location>
        <begin position="112"/>
        <end position="204"/>
    </location>
</feature>
<evidence type="ECO:0000256" key="4">
    <source>
        <dbReference type="ARBA" id="ARBA00022729"/>
    </source>
</evidence>
<feature type="region of interest" description="Disordered" evidence="11">
    <location>
        <begin position="251"/>
        <end position="295"/>
    </location>
</feature>
<dbReference type="Gene3D" id="4.10.400.10">
    <property type="entry name" value="Low-density Lipoprotein Receptor"/>
    <property type="match status" value="2"/>
</dbReference>
<dbReference type="InterPro" id="IPR023415">
    <property type="entry name" value="LDLR_class-A_CS"/>
</dbReference>
<dbReference type="InterPro" id="IPR002172">
    <property type="entry name" value="LDrepeatLR_classA_rpt"/>
</dbReference>
<comment type="subcellular location">
    <subcellularLocation>
        <location evidence="2">Endomembrane system</location>
    </subcellularLocation>
    <subcellularLocation>
        <location evidence="1">Membrane</location>
        <topology evidence="1">Single-pass membrane protein</topology>
    </subcellularLocation>
</comment>
<feature type="disulfide bond" evidence="10">
    <location>
        <begin position="215"/>
        <end position="233"/>
    </location>
</feature>
<dbReference type="PROSITE" id="PS50068">
    <property type="entry name" value="LDLRA_2"/>
    <property type="match status" value="2"/>
</dbReference>
<dbReference type="PANTHER" id="PTHR24270">
    <property type="entry name" value="LOW-DENSITY LIPOPROTEIN RECEPTOR-RELATED"/>
    <property type="match status" value="1"/>
</dbReference>
<dbReference type="GO" id="GO:0016192">
    <property type="term" value="P:vesicle-mediated transport"/>
    <property type="evidence" value="ECO:0007669"/>
    <property type="project" value="UniProtKB-ARBA"/>
</dbReference>
<feature type="disulfide bond" evidence="10">
    <location>
        <begin position="95"/>
        <end position="110"/>
    </location>
</feature>
<keyword evidence="7" id="KW-0472">Membrane</keyword>
<dbReference type="SMART" id="SM00192">
    <property type="entry name" value="LDLa"/>
    <property type="match status" value="3"/>
</dbReference>
<evidence type="ECO:0000256" key="7">
    <source>
        <dbReference type="ARBA" id="ARBA00023136"/>
    </source>
</evidence>
<keyword evidence="4" id="KW-0732">Signal</keyword>
<dbReference type="Gene3D" id="2.40.128.620">
    <property type="match status" value="1"/>
</dbReference>
<reference evidence="13" key="1">
    <citation type="submission" date="2022-11" db="UniProtKB">
        <authorList>
            <consortium name="WormBaseParasite"/>
        </authorList>
    </citation>
    <scope>IDENTIFICATION</scope>
</reference>
<keyword evidence="6" id="KW-1133">Transmembrane helix</keyword>
<evidence type="ECO:0000256" key="3">
    <source>
        <dbReference type="ARBA" id="ARBA00022692"/>
    </source>
</evidence>
<dbReference type="PROSITE" id="PS01209">
    <property type="entry name" value="LDLRA_1"/>
    <property type="match status" value="2"/>
</dbReference>
<dbReference type="CDD" id="cd00112">
    <property type="entry name" value="LDLa"/>
    <property type="match status" value="3"/>
</dbReference>
<keyword evidence="3" id="KW-0812">Transmembrane</keyword>
<feature type="compositionally biased region" description="Acidic residues" evidence="11">
    <location>
        <begin position="257"/>
        <end position="276"/>
    </location>
</feature>
<sequence>MCDRSYDCSDGSDETKCDYYVSAMRRVAAETHATTVIAQVVPTPEPSTTTVEIEIAPQAFAIGNDAHTSRIFCMDHEFSCGGGVAPHCIDTHSLCDGRRDCANGADEMGCRTKQPEHRAPEPNHHASEADEHYAPEPDHRESERDQYAPEPDHRGSEPDHYQPEPDHRGSERDHYQPEPDHRGSERDHYPSESNHHASQPDHHASQHCPHGQFTCHNGQCIEQHLKCDHKYDCADGTDESTCDYFIQSMRQHHGEEEPREEDQREEEVDEEVEEDEQTLRAESSPSEFHEEELEEEQLEAVCASHEFLCGTGECIDARRQCDGRVD</sequence>
<keyword evidence="8 10" id="KW-1015">Disulfide bond</keyword>
<dbReference type="Pfam" id="PF00057">
    <property type="entry name" value="Ldl_recept_a"/>
    <property type="match status" value="3"/>
</dbReference>
<accession>A0A914V5N0</accession>
<evidence type="ECO:0000256" key="11">
    <source>
        <dbReference type="SAM" id="MobiDB-lite"/>
    </source>
</evidence>
<comment type="caution">
    <text evidence="10">Lacks conserved residue(s) required for the propagation of feature annotation.</text>
</comment>
<feature type="region of interest" description="Disordered" evidence="11">
    <location>
        <begin position="112"/>
        <end position="208"/>
    </location>
</feature>
<dbReference type="PANTHER" id="PTHR24270:SF59">
    <property type="entry name" value="LDL RECEPTOR REPEAT-CONTAINING PROTEIN EGG-1-RELATED"/>
    <property type="match status" value="1"/>
</dbReference>
<feature type="disulfide bond" evidence="10">
    <location>
        <begin position="208"/>
        <end position="220"/>
    </location>
</feature>
<evidence type="ECO:0000313" key="13">
    <source>
        <dbReference type="WBParaSite" id="PSAMB.scaffold15748size1493.g36647.t1"/>
    </source>
</evidence>
<dbReference type="InterPro" id="IPR036055">
    <property type="entry name" value="LDL_receptor-like_sf"/>
</dbReference>
<keyword evidence="9" id="KW-0325">Glycoprotein</keyword>
<evidence type="ECO:0000256" key="9">
    <source>
        <dbReference type="ARBA" id="ARBA00023180"/>
    </source>
</evidence>
<evidence type="ECO:0000256" key="10">
    <source>
        <dbReference type="PROSITE-ProRule" id="PRU00124"/>
    </source>
</evidence>